<dbReference type="AlphaFoldDB" id="A0A2N9ILI7"/>
<protein>
    <submittedName>
        <fullName evidence="2">Uncharacterized protein</fullName>
    </submittedName>
</protein>
<gene>
    <name evidence="2" type="ORF">FSB_LOCUS52831</name>
</gene>
<name>A0A2N9ILI7_FAGSY</name>
<accession>A0A2N9ILI7</accession>
<organism evidence="2">
    <name type="scientific">Fagus sylvatica</name>
    <name type="common">Beechnut</name>
    <dbReference type="NCBI Taxonomy" id="28930"/>
    <lineage>
        <taxon>Eukaryota</taxon>
        <taxon>Viridiplantae</taxon>
        <taxon>Streptophyta</taxon>
        <taxon>Embryophyta</taxon>
        <taxon>Tracheophyta</taxon>
        <taxon>Spermatophyta</taxon>
        <taxon>Magnoliopsida</taxon>
        <taxon>eudicotyledons</taxon>
        <taxon>Gunneridae</taxon>
        <taxon>Pentapetalae</taxon>
        <taxon>rosids</taxon>
        <taxon>fabids</taxon>
        <taxon>Fagales</taxon>
        <taxon>Fagaceae</taxon>
        <taxon>Fagus</taxon>
    </lineage>
</organism>
<reference evidence="2" key="1">
    <citation type="submission" date="2018-02" db="EMBL/GenBank/DDBJ databases">
        <authorList>
            <person name="Cohen D.B."/>
            <person name="Kent A.D."/>
        </authorList>
    </citation>
    <scope>NUCLEOTIDE SEQUENCE</scope>
</reference>
<dbReference type="EMBL" id="OIVN01006046">
    <property type="protein sequence ID" value="SPD24949.1"/>
    <property type="molecule type" value="Genomic_DNA"/>
</dbReference>
<sequence>MSAHQLIKTVIIISSLQTDMPQLPSNVGNGIGIGIGGGIGVDEDERAIVGLVAIVVVEVGGAEIDAGATFKGSEESGGHVGADPIGRPV</sequence>
<proteinExistence type="predicted"/>
<evidence type="ECO:0000313" key="2">
    <source>
        <dbReference type="EMBL" id="SPD24949.1"/>
    </source>
</evidence>
<feature type="region of interest" description="Disordered" evidence="1">
    <location>
        <begin position="70"/>
        <end position="89"/>
    </location>
</feature>
<evidence type="ECO:0000256" key="1">
    <source>
        <dbReference type="SAM" id="MobiDB-lite"/>
    </source>
</evidence>